<dbReference type="GO" id="GO:0003676">
    <property type="term" value="F:nucleic acid binding"/>
    <property type="evidence" value="ECO:0007669"/>
    <property type="project" value="InterPro"/>
</dbReference>
<dbReference type="EMBL" id="CP023154">
    <property type="protein sequence ID" value="QEK78938.1"/>
    <property type="molecule type" value="Genomic_DNA"/>
</dbReference>
<dbReference type="GeneID" id="41713102"/>
<dbReference type="GO" id="GO:0004519">
    <property type="term" value="F:endonuclease activity"/>
    <property type="evidence" value="ECO:0007669"/>
    <property type="project" value="UniProtKB-KW"/>
</dbReference>
<dbReference type="PROSITE" id="PS50830">
    <property type="entry name" value="TNASE_3"/>
    <property type="match status" value="1"/>
</dbReference>
<accession>A0A5C0XRQ3</accession>
<dbReference type="PANTHER" id="PTHR12302:SF3">
    <property type="entry name" value="SERINE_THREONINE-PROTEIN KINASE 31"/>
    <property type="match status" value="1"/>
</dbReference>
<keyword evidence="2 5" id="KW-0255">Endonuclease</keyword>
<dbReference type="OrthoDB" id="3327at2157"/>
<evidence type="ECO:0000259" key="4">
    <source>
        <dbReference type="PROSITE" id="PS50830"/>
    </source>
</evidence>
<gene>
    <name evidence="5" type="ORF">PFDSM3638_06475</name>
</gene>
<keyword evidence="3" id="KW-0378">Hydrolase</keyword>
<dbReference type="InterPro" id="IPR002071">
    <property type="entry name" value="Thermonucl_AS"/>
</dbReference>
<dbReference type="SUPFAM" id="SSF50199">
    <property type="entry name" value="Staphylococcal nuclease"/>
    <property type="match status" value="1"/>
</dbReference>
<sequence>MRAKIAVVLILFLFFSGCTSRENELRGKVVGVVDGDTVYVELESGGKVKVRLVGIDAPELEEEIMRPGEYGNITNTSCLLKYGKIAKDYLRNLTLGKEVVLIMDRYQGERDKYGRLLAYLYLDSTDVNELMVEKGLARVFYEKKFEKMKEYLKKEEIARENRYGLWSCS</sequence>
<dbReference type="PROSITE" id="PS51257">
    <property type="entry name" value="PROKAR_LIPOPROTEIN"/>
    <property type="match status" value="1"/>
</dbReference>
<evidence type="ECO:0000256" key="1">
    <source>
        <dbReference type="ARBA" id="ARBA00022722"/>
    </source>
</evidence>
<evidence type="ECO:0000256" key="3">
    <source>
        <dbReference type="ARBA" id="ARBA00022801"/>
    </source>
</evidence>
<reference evidence="5 6" key="1">
    <citation type="submission" date="2017-08" db="EMBL/GenBank/DDBJ databases">
        <title>Resequencing and Reannotation of the genome of Pyrococcus furiosus type strain DSM3638.</title>
        <authorList>
            <person name="Reichelt R.M."/>
            <person name="Bunk B."/>
        </authorList>
    </citation>
    <scope>NUCLEOTIDE SEQUENCE [LARGE SCALE GENOMIC DNA]</scope>
    <source>
        <strain evidence="5 6">DSM 3638</strain>
    </source>
</reference>
<feature type="domain" description="TNase-like" evidence="4">
    <location>
        <begin position="23"/>
        <end position="168"/>
    </location>
</feature>
<dbReference type="Gene3D" id="2.40.50.90">
    <property type="match status" value="1"/>
</dbReference>
<protein>
    <submittedName>
        <fullName evidence="5">Endonuclease</fullName>
    </submittedName>
</protein>
<evidence type="ECO:0000256" key="2">
    <source>
        <dbReference type="ARBA" id="ARBA00022759"/>
    </source>
</evidence>
<dbReference type="InterPro" id="IPR035437">
    <property type="entry name" value="SNase_OB-fold_sf"/>
</dbReference>
<dbReference type="GO" id="GO:0016787">
    <property type="term" value="F:hydrolase activity"/>
    <property type="evidence" value="ECO:0007669"/>
    <property type="project" value="UniProtKB-KW"/>
</dbReference>
<dbReference type="RefSeq" id="WP_011012442.1">
    <property type="nucleotide sequence ID" value="NC_003413.1"/>
</dbReference>
<keyword evidence="1" id="KW-0540">Nuclease</keyword>
<dbReference type="PANTHER" id="PTHR12302">
    <property type="entry name" value="EBNA2 BINDING PROTEIN P100"/>
    <property type="match status" value="1"/>
</dbReference>
<dbReference type="InterPro" id="IPR016071">
    <property type="entry name" value="Staphylococal_nuclease_OB-fold"/>
</dbReference>
<dbReference type="PROSITE" id="PS01123">
    <property type="entry name" value="TNASE_1"/>
    <property type="match status" value="1"/>
</dbReference>
<name>A0A5C0XRQ3_PYRFU</name>
<dbReference type="AlphaFoldDB" id="A0A5C0XRQ3"/>
<proteinExistence type="predicted"/>
<evidence type="ECO:0000313" key="6">
    <source>
        <dbReference type="Proteomes" id="UP000324354"/>
    </source>
</evidence>
<dbReference type="GeneID" id="13301897"/>
<organism evidence="5 6">
    <name type="scientific">Pyrococcus furiosus (strain ATCC 43587 / DSM 3638 / JCM 8422 / Vc1)</name>
    <dbReference type="NCBI Taxonomy" id="186497"/>
    <lineage>
        <taxon>Archaea</taxon>
        <taxon>Methanobacteriati</taxon>
        <taxon>Methanobacteriota</taxon>
        <taxon>Thermococci</taxon>
        <taxon>Thermococcales</taxon>
        <taxon>Thermococcaceae</taxon>
        <taxon>Pyrococcus</taxon>
    </lineage>
</organism>
<dbReference type="Pfam" id="PF00565">
    <property type="entry name" value="SNase"/>
    <property type="match status" value="1"/>
</dbReference>
<dbReference type="Proteomes" id="UP000324354">
    <property type="component" value="Chromosome"/>
</dbReference>
<evidence type="ECO:0000313" key="5">
    <source>
        <dbReference type="EMBL" id="QEK78938.1"/>
    </source>
</evidence>
<dbReference type="SMART" id="SM00318">
    <property type="entry name" value="SNc"/>
    <property type="match status" value="1"/>
</dbReference>